<dbReference type="HOGENOM" id="CLU_3207016_0_0_6"/>
<dbReference type="Proteomes" id="UP000001740">
    <property type="component" value="Chromosome"/>
</dbReference>
<sequence>MQRAPAASCLSSFKRCATREAGLGYATPALPQRSRLHLLRWGPVS</sequence>
<proteinExistence type="predicted"/>
<reference evidence="1 2" key="1">
    <citation type="journal article" date="2008" name="BMC Genomics">
        <title>Genome sequence and rapid evolution of the rice pathogen Xanthomonas oryzae pv. oryzae PXO99A.</title>
        <authorList>
            <person name="Salzberg S.L."/>
            <person name="Sommer D.D."/>
            <person name="Schatz M.C."/>
            <person name="Phillippy A.M."/>
            <person name="Rabinowicz P.D."/>
            <person name="Tsuge S."/>
            <person name="Furutani A."/>
            <person name="Ochiai H."/>
            <person name="Delcher A.L."/>
            <person name="Kelley D."/>
            <person name="Madupu R."/>
            <person name="Puiu D."/>
            <person name="Radune D."/>
            <person name="Shumway M."/>
            <person name="Trapnell C."/>
            <person name="Aparna G."/>
            <person name="Jha G."/>
            <person name="Pandey A."/>
            <person name="Patil P.B."/>
            <person name="Ishihara H."/>
            <person name="Meyer D.F."/>
            <person name="Szurek B."/>
            <person name="Verdier V."/>
            <person name="Koebnik R."/>
            <person name="Dow J.M."/>
            <person name="Ryan R.P."/>
            <person name="Hirata H."/>
            <person name="Tsuyumu S."/>
            <person name="Won Lee S."/>
            <person name="Seo Y.S."/>
            <person name="Sriariyanum M."/>
            <person name="Ronald P.C."/>
            <person name="Sonti R.V."/>
            <person name="Van Sluys M.A."/>
            <person name="Leach J.E."/>
            <person name="White F.F."/>
            <person name="Bogdanove A.J."/>
        </authorList>
    </citation>
    <scope>NUCLEOTIDE SEQUENCE [LARGE SCALE GENOMIC DNA]</scope>
    <source>
        <strain evidence="1 2">PXO99A</strain>
    </source>
</reference>
<accession>A0A0K0GM45</accession>
<protein>
    <submittedName>
        <fullName evidence="1">Uncharacterized protein</fullName>
    </submittedName>
</protein>
<evidence type="ECO:0000313" key="2">
    <source>
        <dbReference type="Proteomes" id="UP000001740"/>
    </source>
</evidence>
<dbReference type="AlphaFoldDB" id="A0A0K0GM45"/>
<gene>
    <name evidence="1" type="ordered locus">PXO_05665</name>
</gene>
<evidence type="ECO:0000313" key="1">
    <source>
        <dbReference type="EMBL" id="ACD59912.1"/>
    </source>
</evidence>
<name>A0A0K0GM45_XANOP</name>
<dbReference type="EMBL" id="CP000967">
    <property type="protein sequence ID" value="ACD59912.1"/>
    <property type="molecule type" value="Genomic_DNA"/>
</dbReference>
<dbReference type="KEGG" id="xop:PXO_05665"/>
<organism evidence="1 2">
    <name type="scientific">Xanthomonas oryzae pv. oryzae (strain PXO99A)</name>
    <dbReference type="NCBI Taxonomy" id="360094"/>
    <lineage>
        <taxon>Bacteria</taxon>
        <taxon>Pseudomonadati</taxon>
        <taxon>Pseudomonadota</taxon>
        <taxon>Gammaproteobacteria</taxon>
        <taxon>Lysobacterales</taxon>
        <taxon>Lysobacteraceae</taxon>
        <taxon>Xanthomonas</taxon>
    </lineage>
</organism>